<dbReference type="FunFam" id="1.10.287.130:FF:000001">
    <property type="entry name" value="Two-component sensor histidine kinase"/>
    <property type="match status" value="1"/>
</dbReference>
<dbReference type="Gene3D" id="1.10.287.130">
    <property type="match status" value="1"/>
</dbReference>
<dbReference type="CDD" id="cd16922">
    <property type="entry name" value="HATPase_EvgS-ArcB-TorS-like"/>
    <property type="match status" value="1"/>
</dbReference>
<feature type="domain" description="Response regulatory" evidence="13">
    <location>
        <begin position="497"/>
        <end position="613"/>
    </location>
</feature>
<feature type="modified residue" description="4-aspartylphosphate" evidence="10">
    <location>
        <position position="51"/>
    </location>
</feature>
<dbReference type="Gene3D" id="6.10.250.690">
    <property type="match status" value="1"/>
</dbReference>
<evidence type="ECO:0000256" key="3">
    <source>
        <dbReference type="ARBA" id="ARBA00022553"/>
    </source>
</evidence>
<evidence type="ECO:0000259" key="14">
    <source>
        <dbReference type="PROSITE" id="PS50112"/>
    </source>
</evidence>
<dbReference type="InterPro" id="IPR011006">
    <property type="entry name" value="CheY-like_superfamily"/>
</dbReference>
<evidence type="ECO:0000256" key="11">
    <source>
        <dbReference type="PROSITE-ProRule" id="PRU01091"/>
    </source>
</evidence>
<dbReference type="InterPro" id="IPR035965">
    <property type="entry name" value="PAS-like_dom_sf"/>
</dbReference>
<evidence type="ECO:0000256" key="5">
    <source>
        <dbReference type="ARBA" id="ARBA00022777"/>
    </source>
</evidence>
<dbReference type="PRINTS" id="PR00344">
    <property type="entry name" value="BCTRLSENSOR"/>
</dbReference>
<evidence type="ECO:0000313" key="18">
    <source>
        <dbReference type="Proteomes" id="UP000646053"/>
    </source>
</evidence>
<dbReference type="SMART" id="SM00388">
    <property type="entry name" value="HisKA"/>
    <property type="match status" value="1"/>
</dbReference>
<proteinExistence type="predicted"/>
<evidence type="ECO:0000259" key="16">
    <source>
        <dbReference type="PROSITE" id="PS51755"/>
    </source>
</evidence>
<evidence type="ECO:0000259" key="15">
    <source>
        <dbReference type="PROSITE" id="PS50894"/>
    </source>
</evidence>
<dbReference type="SMART" id="SM00387">
    <property type="entry name" value="HATPase_c"/>
    <property type="match status" value="1"/>
</dbReference>
<dbReference type="SUPFAM" id="SSF55785">
    <property type="entry name" value="PYP-like sensor domain (PAS domain)"/>
    <property type="match status" value="1"/>
</dbReference>
<accession>A0A8J8CGZ3</accession>
<dbReference type="Gene3D" id="1.20.120.160">
    <property type="entry name" value="HPT domain"/>
    <property type="match status" value="1"/>
</dbReference>
<dbReference type="PROSITE" id="PS51755">
    <property type="entry name" value="OMPR_PHOB"/>
    <property type="match status" value="1"/>
</dbReference>
<dbReference type="Pfam" id="PF00486">
    <property type="entry name" value="Trans_reg_C"/>
    <property type="match status" value="1"/>
</dbReference>
<dbReference type="SUPFAM" id="SSF47384">
    <property type="entry name" value="Homodimeric domain of signal transducing histidine kinase"/>
    <property type="match status" value="1"/>
</dbReference>
<dbReference type="InterPro" id="IPR036097">
    <property type="entry name" value="HisK_dim/P_sf"/>
</dbReference>
<dbReference type="SMART" id="SM00448">
    <property type="entry name" value="REC"/>
    <property type="match status" value="2"/>
</dbReference>
<protein>
    <recommendedName>
        <fullName evidence="2">histidine kinase</fullName>
        <ecNumber evidence="2">2.7.13.3</ecNumber>
    </recommendedName>
</protein>
<evidence type="ECO:0000313" key="17">
    <source>
        <dbReference type="EMBL" id="NDJ16114.1"/>
    </source>
</evidence>
<dbReference type="NCBIfam" id="TIGR00229">
    <property type="entry name" value="sensory_box"/>
    <property type="match status" value="1"/>
</dbReference>
<dbReference type="PROSITE" id="PS50894">
    <property type="entry name" value="HPT"/>
    <property type="match status" value="1"/>
</dbReference>
<dbReference type="GO" id="GO:0003677">
    <property type="term" value="F:DNA binding"/>
    <property type="evidence" value="ECO:0007669"/>
    <property type="project" value="UniProtKB-UniRule"/>
</dbReference>
<dbReference type="PANTHER" id="PTHR43547">
    <property type="entry name" value="TWO-COMPONENT HISTIDINE KINASE"/>
    <property type="match status" value="1"/>
</dbReference>
<dbReference type="Pfam" id="PF02518">
    <property type="entry name" value="HATPase_c"/>
    <property type="match status" value="1"/>
</dbReference>
<dbReference type="GO" id="GO:0006355">
    <property type="term" value="P:regulation of DNA-templated transcription"/>
    <property type="evidence" value="ECO:0007669"/>
    <property type="project" value="InterPro"/>
</dbReference>
<dbReference type="PANTHER" id="PTHR43547:SF2">
    <property type="entry name" value="HYBRID SIGNAL TRANSDUCTION HISTIDINE KINASE C"/>
    <property type="match status" value="1"/>
</dbReference>
<dbReference type="InterPro" id="IPR001789">
    <property type="entry name" value="Sig_transdc_resp-reg_receiver"/>
</dbReference>
<feature type="DNA-binding region" description="OmpR/PhoB-type" evidence="11">
    <location>
        <begin position="124"/>
        <end position="223"/>
    </location>
</feature>
<name>A0A8J8CGZ3_9CYAN</name>
<keyword evidence="4" id="KW-0808">Transferase</keyword>
<feature type="domain" description="OmpR/PhoB-type" evidence="16">
    <location>
        <begin position="124"/>
        <end position="223"/>
    </location>
</feature>
<evidence type="ECO:0000256" key="10">
    <source>
        <dbReference type="PROSITE-ProRule" id="PRU00169"/>
    </source>
</evidence>
<dbReference type="EC" id="2.7.13.3" evidence="2"/>
<dbReference type="SUPFAM" id="SSF55874">
    <property type="entry name" value="ATPase domain of HSP90 chaperone/DNA topoisomerase II/histidine kinase"/>
    <property type="match status" value="1"/>
</dbReference>
<dbReference type="CDD" id="cd00383">
    <property type="entry name" value="trans_reg_C"/>
    <property type="match status" value="1"/>
</dbReference>
<evidence type="ECO:0000259" key="12">
    <source>
        <dbReference type="PROSITE" id="PS50109"/>
    </source>
</evidence>
<dbReference type="InterPro" id="IPR004358">
    <property type="entry name" value="Sig_transdc_His_kin-like_C"/>
</dbReference>
<dbReference type="InterPro" id="IPR003594">
    <property type="entry name" value="HATPase_dom"/>
</dbReference>
<dbReference type="EMBL" id="WVIE01000002">
    <property type="protein sequence ID" value="NDJ16114.1"/>
    <property type="molecule type" value="Genomic_DNA"/>
</dbReference>
<dbReference type="InterPro" id="IPR000014">
    <property type="entry name" value="PAS"/>
</dbReference>
<dbReference type="InterPro" id="IPR003661">
    <property type="entry name" value="HisK_dim/P_dom"/>
</dbReference>
<feature type="modified residue" description="Phosphohistidine" evidence="9">
    <location>
        <position position="297"/>
    </location>
</feature>
<gene>
    <name evidence="17" type="ORF">GS601_02235</name>
</gene>
<keyword evidence="3 10" id="KW-0597">Phosphoprotein</keyword>
<organism evidence="17 18">
    <name type="scientific">Myxacorys almedinensis A</name>
    <dbReference type="NCBI Taxonomy" id="2690445"/>
    <lineage>
        <taxon>Bacteria</taxon>
        <taxon>Bacillati</taxon>
        <taxon>Cyanobacteriota</taxon>
        <taxon>Cyanophyceae</taxon>
        <taxon>Leptolyngbyales</taxon>
        <taxon>Leptolyngbyaceae</taxon>
        <taxon>Myxacorys</taxon>
        <taxon>Myxacorys almedinensis</taxon>
    </lineage>
</organism>
<dbReference type="PROSITE" id="PS50112">
    <property type="entry name" value="PAS"/>
    <property type="match status" value="1"/>
</dbReference>
<dbReference type="InterPro" id="IPR036890">
    <property type="entry name" value="HATPase_C_sf"/>
</dbReference>
<comment type="caution">
    <text evidence="17">The sequence shown here is derived from an EMBL/GenBank/DDBJ whole genome shotgun (WGS) entry which is preliminary data.</text>
</comment>
<keyword evidence="18" id="KW-1185">Reference proteome</keyword>
<dbReference type="PROSITE" id="PS50110">
    <property type="entry name" value="RESPONSE_REGULATORY"/>
    <property type="match status" value="2"/>
</dbReference>
<dbReference type="Gene3D" id="3.30.565.10">
    <property type="entry name" value="Histidine kinase-like ATPase, C-terminal domain"/>
    <property type="match status" value="1"/>
</dbReference>
<keyword evidence="5" id="KW-0418">Kinase</keyword>
<evidence type="ECO:0000256" key="7">
    <source>
        <dbReference type="ARBA" id="ARBA00023125"/>
    </source>
</evidence>
<dbReference type="PROSITE" id="PS50109">
    <property type="entry name" value="HIS_KIN"/>
    <property type="match status" value="1"/>
</dbReference>
<keyword evidence="6" id="KW-0902">Two-component regulatory system</keyword>
<dbReference type="Pfam" id="PF13426">
    <property type="entry name" value="PAS_9"/>
    <property type="match status" value="1"/>
</dbReference>
<reference evidence="17" key="1">
    <citation type="submission" date="2019-12" db="EMBL/GenBank/DDBJ databases">
        <title>High-Quality draft genome sequences of three cyanobacteria isolated from the limestone walls of the Old Cathedral of Coimbra.</title>
        <authorList>
            <person name="Tiago I."/>
            <person name="Soares F."/>
            <person name="Portugal A."/>
        </authorList>
    </citation>
    <scope>NUCLEOTIDE SEQUENCE</scope>
    <source>
        <strain evidence="17">A</strain>
    </source>
</reference>
<dbReference type="InterPro" id="IPR008207">
    <property type="entry name" value="Sig_transdc_His_kin_Hpt_dom"/>
</dbReference>
<dbReference type="FunFam" id="3.30.565.10:FF:000006">
    <property type="entry name" value="Sensor histidine kinase WalK"/>
    <property type="match status" value="1"/>
</dbReference>
<feature type="domain" description="Histidine kinase" evidence="12">
    <location>
        <begin position="780"/>
        <end position="1004"/>
    </location>
</feature>
<dbReference type="SMART" id="SM00091">
    <property type="entry name" value="PAS"/>
    <property type="match status" value="1"/>
</dbReference>
<evidence type="ECO:0000259" key="13">
    <source>
        <dbReference type="PROSITE" id="PS50110"/>
    </source>
</evidence>
<dbReference type="GO" id="GO:0000155">
    <property type="term" value="F:phosphorelay sensor kinase activity"/>
    <property type="evidence" value="ECO:0007669"/>
    <property type="project" value="InterPro"/>
</dbReference>
<evidence type="ECO:0000256" key="6">
    <source>
        <dbReference type="ARBA" id="ARBA00023012"/>
    </source>
</evidence>
<comment type="catalytic activity">
    <reaction evidence="1">
        <text>ATP + protein L-histidine = ADP + protein N-phospho-L-histidine.</text>
        <dbReference type="EC" id="2.7.13.3"/>
    </reaction>
</comment>
<evidence type="ECO:0000256" key="4">
    <source>
        <dbReference type="ARBA" id="ARBA00022679"/>
    </source>
</evidence>
<evidence type="ECO:0000256" key="2">
    <source>
        <dbReference type="ARBA" id="ARBA00012438"/>
    </source>
</evidence>
<keyword evidence="8" id="KW-0472">Membrane</keyword>
<evidence type="ECO:0000256" key="1">
    <source>
        <dbReference type="ARBA" id="ARBA00000085"/>
    </source>
</evidence>
<dbReference type="SUPFAM" id="SSF52172">
    <property type="entry name" value="CheY-like"/>
    <property type="match status" value="2"/>
</dbReference>
<dbReference type="SUPFAM" id="SSF47226">
    <property type="entry name" value="Histidine-containing phosphotransfer domain, HPT domain"/>
    <property type="match status" value="1"/>
</dbReference>
<dbReference type="Gene3D" id="1.10.10.10">
    <property type="entry name" value="Winged helix-like DNA-binding domain superfamily/Winged helix DNA-binding domain"/>
    <property type="match status" value="1"/>
</dbReference>
<dbReference type="Pfam" id="PF00072">
    <property type="entry name" value="Response_reg"/>
    <property type="match status" value="2"/>
</dbReference>
<feature type="domain" description="Response regulatory" evidence="13">
    <location>
        <begin position="2"/>
        <end position="116"/>
    </location>
</feature>
<dbReference type="Pfam" id="PF01627">
    <property type="entry name" value="Hpt"/>
    <property type="match status" value="1"/>
</dbReference>
<dbReference type="CDD" id="cd00156">
    <property type="entry name" value="REC"/>
    <property type="match status" value="1"/>
</dbReference>
<dbReference type="CDD" id="cd00082">
    <property type="entry name" value="HisKA"/>
    <property type="match status" value="1"/>
</dbReference>
<dbReference type="InterPro" id="IPR001867">
    <property type="entry name" value="OmpR/PhoB-type_DNA-bd"/>
</dbReference>
<dbReference type="CDD" id="cd00130">
    <property type="entry name" value="PAS"/>
    <property type="match status" value="1"/>
</dbReference>
<dbReference type="Proteomes" id="UP000646053">
    <property type="component" value="Unassembled WGS sequence"/>
</dbReference>
<dbReference type="InterPro" id="IPR036641">
    <property type="entry name" value="HPT_dom_sf"/>
</dbReference>
<evidence type="ECO:0000256" key="8">
    <source>
        <dbReference type="ARBA" id="ARBA00023136"/>
    </source>
</evidence>
<feature type="domain" description="PAS" evidence="14">
    <location>
        <begin position="648"/>
        <end position="700"/>
    </location>
</feature>
<sequence>MRILVVEDDQLIVEALTIILVRQNYAIEVATDGQTAWSLIERFEYDLLLLDVTLPNLDGMTLCRQVRAKGLTTPILLLTGRDSGHDKAIGLDAGADDYVVKPFDHEELVARIRALLRRGGALSQPILEWGALQFDPSSCDVRYANQPLNLTPKEYGMLELFLRNSRRVFSCDMILEHLWSYDEMPGAEAVRTHIKGLRQKLKAAGANADLIETVYGIGYRLKPLVQPEPHKLSPAVVEESETQTTTQQQTLRQIAAVWERFRGRVSEQVAVLEQAIAAATLDTLTADLKAAAVREAHTLAGSLGTFGLSNGSAIARRLEQTLQSTTPLTCSDMEALGGLLSQLRHAVDHHVTHNLDAGATSAPLPPSPLVLIVGREAQPEGLIQQLQPLAAPYGITTIAASGFASARKTLYHDHPNAVLVDASGSAQLDESLALIAELNQRKPPVPVLLLADQTDVSDRIHLSRSGKHTLLSPSLPIEQIFGSVLRALSQADPSETQVLAVDDDPNTLAVLQTLLQPWGLRVTTLADPRKFWQTLESVAPDLLILDVEMPYFSGTELCQTIRNDSRWSELPIVFLTVHNDAEMINHVFTVGADDFVSKPIVGSELVTRIVNRLQRHTLACRVAQLHRSRSLVEPRIAQNPTQDALKLVQARLATIIDIADDAIICTDQTQRITLFNQGAENIFGYAAHEALGQPLDLLLPVASVQAHRQHVKAFGRSRQPACRMGERQEIYGRRKDGSEFPAEASISQLKAEDTIIYTVYLRDVSDRKQIERMKDEFVSVVSHELRTPLTSIHGSLKLLASGLLSAESERGKRLLHIAVESTNRLVHLINDILDIERIESGQVKMETVACQLLDLIAAAVTLMQPLAEKAGITLLVTSLPVDLRVDRDRIIQTLTNLLSNAIKCSSVGTTVWLKTALIDDPASPRSRVLLVTVEDKGCGIPADKLEVIFERFQQADSSDSRHHDGTGLGLPICRSIVEQHGGRIWVESVVGEGSIFYFTIPLPSGQSNDLEDNLEGQFVAVTSC</sequence>
<dbReference type="AlphaFoldDB" id="A0A8J8CGZ3"/>
<dbReference type="Gene3D" id="3.40.50.2300">
    <property type="match status" value="2"/>
</dbReference>
<evidence type="ECO:0000256" key="9">
    <source>
        <dbReference type="PROSITE-ProRule" id="PRU00110"/>
    </source>
</evidence>
<dbReference type="InterPro" id="IPR036388">
    <property type="entry name" value="WH-like_DNA-bd_sf"/>
</dbReference>
<dbReference type="Gene3D" id="3.30.450.20">
    <property type="entry name" value="PAS domain"/>
    <property type="match status" value="1"/>
</dbReference>
<feature type="domain" description="HPt" evidence="15">
    <location>
        <begin position="250"/>
        <end position="358"/>
    </location>
</feature>
<keyword evidence="7 11" id="KW-0238">DNA-binding</keyword>
<feature type="modified residue" description="4-aspartylphosphate" evidence="10">
    <location>
        <position position="546"/>
    </location>
</feature>
<dbReference type="Pfam" id="PF00512">
    <property type="entry name" value="HisKA"/>
    <property type="match status" value="1"/>
</dbReference>
<dbReference type="SMART" id="SM00862">
    <property type="entry name" value="Trans_reg_C"/>
    <property type="match status" value="1"/>
</dbReference>
<dbReference type="InterPro" id="IPR005467">
    <property type="entry name" value="His_kinase_dom"/>
</dbReference>
<dbReference type="RefSeq" id="WP_162421629.1">
    <property type="nucleotide sequence ID" value="NZ_WVIE01000002.1"/>
</dbReference>